<dbReference type="RefSeq" id="WP_255392341.1">
    <property type="nucleotide sequence ID" value="NZ_CP101510.1"/>
</dbReference>
<organism evidence="2 3">
    <name type="scientific">Photobacterium atrarenae</name>
    <dbReference type="NCBI Taxonomy" id="865757"/>
    <lineage>
        <taxon>Bacteria</taxon>
        <taxon>Pseudomonadati</taxon>
        <taxon>Pseudomonadota</taxon>
        <taxon>Gammaproteobacteria</taxon>
        <taxon>Vibrionales</taxon>
        <taxon>Vibrionaceae</taxon>
        <taxon>Photobacterium</taxon>
    </lineage>
</organism>
<feature type="transmembrane region" description="Helical" evidence="1">
    <location>
        <begin position="57"/>
        <end position="76"/>
    </location>
</feature>
<name>A0ABY5GPB7_9GAMM</name>
<accession>A0ABY5GPB7</accession>
<gene>
    <name evidence="2" type="ORF">NNL38_24525</name>
</gene>
<keyword evidence="1" id="KW-0472">Membrane</keyword>
<keyword evidence="1" id="KW-1133">Transmembrane helix</keyword>
<reference evidence="2" key="1">
    <citation type="submission" date="2022-07" db="EMBL/GenBank/DDBJ databases">
        <title>Genome sequencing of Photobacterium atrarenae GJH2-4.</title>
        <authorList>
            <person name="Park S.-J."/>
        </authorList>
    </citation>
    <scope>NUCLEOTIDE SEQUENCE</scope>
    <source>
        <strain evidence="2">GJH2-4</strain>
    </source>
</reference>
<dbReference type="EMBL" id="CP101510">
    <property type="protein sequence ID" value="UTV30976.1"/>
    <property type="molecule type" value="Genomic_DNA"/>
</dbReference>
<proteinExistence type="predicted"/>
<dbReference type="Proteomes" id="UP001057998">
    <property type="component" value="Chromosome 3"/>
</dbReference>
<protein>
    <submittedName>
        <fullName evidence="2">Uncharacterized protein</fullName>
    </submittedName>
</protein>
<sequence>MPHSPVNDSKPPYAGAAIIGFSLSYAVTSIFSALLVVLKEISETIHHVLVVITGHHWVTHGLLDLILFVALGFVLSRKYGDADITDNALIMSITGSTILSGLIISGYYL</sequence>
<keyword evidence="1" id="KW-0812">Transmembrane</keyword>
<keyword evidence="3" id="KW-1185">Reference proteome</keyword>
<evidence type="ECO:0000313" key="3">
    <source>
        <dbReference type="Proteomes" id="UP001057998"/>
    </source>
</evidence>
<evidence type="ECO:0000313" key="2">
    <source>
        <dbReference type="EMBL" id="UTV30976.1"/>
    </source>
</evidence>
<feature type="transmembrane region" description="Helical" evidence="1">
    <location>
        <begin position="88"/>
        <end position="108"/>
    </location>
</feature>
<feature type="transmembrane region" description="Helical" evidence="1">
    <location>
        <begin position="12"/>
        <end position="37"/>
    </location>
</feature>
<evidence type="ECO:0000256" key="1">
    <source>
        <dbReference type="SAM" id="Phobius"/>
    </source>
</evidence>